<keyword evidence="2" id="KW-0812">Transmembrane</keyword>
<dbReference type="AlphaFoldDB" id="A0A922J723"/>
<keyword evidence="2" id="KW-1133">Transmembrane helix</keyword>
<dbReference type="Pfam" id="PF03140">
    <property type="entry name" value="DUF247"/>
    <property type="match status" value="1"/>
</dbReference>
<dbReference type="PANTHER" id="PTHR31170">
    <property type="entry name" value="BNAC04G53230D PROTEIN"/>
    <property type="match status" value="1"/>
</dbReference>
<evidence type="ECO:0000256" key="2">
    <source>
        <dbReference type="SAM" id="Phobius"/>
    </source>
</evidence>
<name>A0A922J723_CARIL</name>
<organism evidence="3 4">
    <name type="scientific">Carya illinoinensis</name>
    <name type="common">Pecan</name>
    <dbReference type="NCBI Taxonomy" id="32201"/>
    <lineage>
        <taxon>Eukaryota</taxon>
        <taxon>Viridiplantae</taxon>
        <taxon>Streptophyta</taxon>
        <taxon>Embryophyta</taxon>
        <taxon>Tracheophyta</taxon>
        <taxon>Spermatophyta</taxon>
        <taxon>Magnoliopsida</taxon>
        <taxon>eudicotyledons</taxon>
        <taxon>Gunneridae</taxon>
        <taxon>Pentapetalae</taxon>
        <taxon>rosids</taxon>
        <taxon>fabids</taxon>
        <taxon>Fagales</taxon>
        <taxon>Juglandaceae</taxon>
        <taxon>Carya</taxon>
    </lineage>
</organism>
<feature type="transmembrane region" description="Helical" evidence="2">
    <location>
        <begin position="523"/>
        <end position="544"/>
    </location>
</feature>
<reference evidence="3" key="1">
    <citation type="submission" date="2021-01" db="EMBL/GenBank/DDBJ databases">
        <authorList>
            <person name="Lovell J.T."/>
            <person name="Bentley N."/>
            <person name="Bhattarai G."/>
            <person name="Jenkins J.W."/>
            <person name="Sreedasyam A."/>
            <person name="Alarcon Y."/>
            <person name="Bock C."/>
            <person name="Boston L."/>
            <person name="Carlson J."/>
            <person name="Cervantes K."/>
            <person name="Clermont K."/>
            <person name="Krom N."/>
            <person name="Kubenka K."/>
            <person name="Mamidi S."/>
            <person name="Mattison C."/>
            <person name="Monteros M."/>
            <person name="Pisani C."/>
            <person name="Plott C."/>
            <person name="Rajasekar S."/>
            <person name="Rhein H.S."/>
            <person name="Rohla C."/>
            <person name="Song M."/>
            <person name="Hilaire R.S."/>
            <person name="Shu S."/>
            <person name="Wells L."/>
            <person name="Wang X."/>
            <person name="Webber J."/>
            <person name="Heerema R.J."/>
            <person name="Klein P."/>
            <person name="Conner P."/>
            <person name="Grauke L."/>
            <person name="Grimwood J."/>
            <person name="Schmutz J."/>
            <person name="Randall J.J."/>
        </authorList>
    </citation>
    <scope>NUCLEOTIDE SEQUENCE</scope>
    <source>
        <tissue evidence="3">Leaf</tissue>
    </source>
</reference>
<keyword evidence="2" id="KW-0472">Membrane</keyword>
<sequence>MHTRFTNIINSLTTLGKVYSKVEIVRKILNSLPKCWELKVTAIIETRDFKKLEVNELIRSLITHEYTLKRGEEEEKPKKSLALKAVSHESESDEDEENEDKNEEVAMITRRIQRTEAGETSSGRDISCLHGRITELKDQEACELKKRFEKLSQAGDHSSLNTPKIQKVPQLLQGRRQFKKYFKPRITALGPIHHGKKEYQPAEEYKLRMTNCFVKESGKDAEFLYNVVETKIKQLRLCFDEKVTEKCNDQKLAWMLFVDGCAILQFIHCAVDNKCKCWKMKYDLMAFWKQDLFLLENQLPYQLLVDLKNFSAEKGELEKSIKTFMPRQTALPEEEWSQGTTERDPNHLLDLLRTISIGAKPKSTPGEKSSRRGKSQSYYRNVDELRAAGIHVMPPRKRNGLNFYLRLSPIIVHDSTGPKFLNLIDYEMCPDFENEFEITSYISFLDSLIDNANDVRELRKAGILQNHLGSDEEVALLFNEIGSDLVPDSNAYREVKAAIQSLYDTKWKTWIDEFVHEHFRSPWTVMAFSAAIIVLGLTFIQTWFSFKEDRSDSRPPVRR</sequence>
<accession>A0A922J723</accession>
<evidence type="ECO:0000256" key="1">
    <source>
        <dbReference type="SAM" id="MobiDB-lite"/>
    </source>
</evidence>
<dbReference type="Proteomes" id="UP000811246">
    <property type="component" value="Chromosome 9"/>
</dbReference>
<evidence type="ECO:0000313" key="3">
    <source>
        <dbReference type="EMBL" id="KAG6694374.1"/>
    </source>
</evidence>
<dbReference type="PANTHER" id="PTHR31170:SF25">
    <property type="entry name" value="BNAA09G04570D PROTEIN"/>
    <property type="match status" value="1"/>
</dbReference>
<comment type="caution">
    <text evidence="3">The sequence shown here is derived from an EMBL/GenBank/DDBJ whole genome shotgun (WGS) entry which is preliminary data.</text>
</comment>
<feature type="compositionally biased region" description="Acidic residues" evidence="1">
    <location>
        <begin position="91"/>
        <end position="102"/>
    </location>
</feature>
<dbReference type="EMBL" id="CM031833">
    <property type="protein sequence ID" value="KAG6694374.1"/>
    <property type="molecule type" value="Genomic_DNA"/>
</dbReference>
<evidence type="ECO:0000313" key="4">
    <source>
        <dbReference type="Proteomes" id="UP000811246"/>
    </source>
</evidence>
<proteinExistence type="predicted"/>
<dbReference type="Pfam" id="PF14223">
    <property type="entry name" value="Retrotran_gag_2"/>
    <property type="match status" value="1"/>
</dbReference>
<gene>
    <name evidence="3" type="ORF">I3842_09G045200</name>
</gene>
<dbReference type="InterPro" id="IPR004158">
    <property type="entry name" value="DUF247_pln"/>
</dbReference>
<protein>
    <submittedName>
        <fullName evidence="3">Uncharacterized protein</fullName>
    </submittedName>
</protein>
<feature type="region of interest" description="Disordered" evidence="1">
    <location>
        <begin position="73"/>
        <end position="103"/>
    </location>
</feature>